<keyword evidence="2" id="KW-0406">Ion transport</keyword>
<feature type="domain" description="RCK C-terminal" evidence="1">
    <location>
        <begin position="106"/>
        <end position="192"/>
    </location>
</feature>
<dbReference type="InterPro" id="IPR026022">
    <property type="entry name" value="PhoU_dom"/>
</dbReference>
<dbReference type="RefSeq" id="WP_255331483.1">
    <property type="nucleotide sequence ID" value="NZ_VOTZ01000002.1"/>
</dbReference>
<evidence type="ECO:0000313" key="2">
    <source>
        <dbReference type="EMBL" id="MCQ1537569.1"/>
    </source>
</evidence>
<evidence type="ECO:0000313" key="3">
    <source>
        <dbReference type="Proteomes" id="UP001524383"/>
    </source>
</evidence>
<dbReference type="GO" id="GO:0034220">
    <property type="term" value="P:monoatomic ion transmembrane transport"/>
    <property type="evidence" value="ECO:0007669"/>
    <property type="project" value="UniProtKB-KW"/>
</dbReference>
<protein>
    <submittedName>
        <fullName evidence="2">Potassium channel protein</fullName>
    </submittedName>
</protein>
<dbReference type="PANTHER" id="PTHR30445:SF8">
    <property type="entry name" value="K(+)_H(+) ANTIPORTER SUBUNIT KHTT"/>
    <property type="match status" value="1"/>
</dbReference>
<dbReference type="SUPFAM" id="SSF116726">
    <property type="entry name" value="TrkA C-terminal domain-like"/>
    <property type="match status" value="2"/>
</dbReference>
<dbReference type="Gene3D" id="1.20.58.220">
    <property type="entry name" value="Phosphate transport system protein phou homolog 2, domain 2"/>
    <property type="match status" value="2"/>
</dbReference>
<dbReference type="Pfam" id="PF01895">
    <property type="entry name" value="PhoU"/>
    <property type="match status" value="1"/>
</dbReference>
<evidence type="ECO:0000259" key="1">
    <source>
        <dbReference type="PROSITE" id="PS51202"/>
    </source>
</evidence>
<dbReference type="SUPFAM" id="SSF109755">
    <property type="entry name" value="PhoU-like"/>
    <property type="match status" value="2"/>
</dbReference>
<dbReference type="EMBL" id="VOTZ01000002">
    <property type="protein sequence ID" value="MCQ1537569.1"/>
    <property type="molecule type" value="Genomic_DNA"/>
</dbReference>
<feature type="domain" description="RCK C-terminal" evidence="1">
    <location>
        <begin position="306"/>
        <end position="392"/>
    </location>
</feature>
<proteinExistence type="predicted"/>
<dbReference type="Gene3D" id="3.30.70.1450">
    <property type="entry name" value="Regulator of K+ conductance, C-terminal domain"/>
    <property type="match status" value="2"/>
</dbReference>
<gene>
    <name evidence="2" type="ORF">FTO68_00985</name>
</gene>
<reference evidence="2 3" key="1">
    <citation type="submission" date="2019-08" db="EMBL/GenBank/DDBJ databases">
        <authorList>
            <person name="Chen S.-C."/>
            <person name="Lai M.-C."/>
            <person name="You Y.-T."/>
        </authorList>
    </citation>
    <scope>NUCLEOTIDE SEQUENCE [LARGE SCALE GENOMIC DNA]</scope>
    <source>
        <strain evidence="2 3">P2F9704a</strain>
    </source>
</reference>
<dbReference type="InterPro" id="IPR050144">
    <property type="entry name" value="AAE_transporter"/>
</dbReference>
<name>A0ABD4TIE6_9EURY</name>
<dbReference type="PROSITE" id="PS51202">
    <property type="entry name" value="RCK_C"/>
    <property type="match status" value="2"/>
</dbReference>
<keyword evidence="2" id="KW-0813">Transport</keyword>
<comment type="caution">
    <text evidence="2">The sequence shown here is derived from an EMBL/GenBank/DDBJ whole genome shotgun (WGS) entry which is preliminary data.</text>
</comment>
<dbReference type="PANTHER" id="PTHR30445">
    <property type="entry name" value="K(+)_H(+) ANTIPORTER SUBUNIT KHTT"/>
    <property type="match status" value="1"/>
</dbReference>
<organism evidence="2 3">
    <name type="scientific">Methanocalculus taiwanensis</name>
    <dbReference type="NCBI Taxonomy" id="106207"/>
    <lineage>
        <taxon>Archaea</taxon>
        <taxon>Methanobacteriati</taxon>
        <taxon>Methanobacteriota</taxon>
        <taxon>Stenosarchaea group</taxon>
        <taxon>Methanomicrobia</taxon>
        <taxon>Methanomicrobiales</taxon>
        <taxon>Methanocalculaceae</taxon>
        <taxon>Methanocalculus</taxon>
    </lineage>
</organism>
<accession>A0ABD4TIE6</accession>
<dbReference type="InterPro" id="IPR036721">
    <property type="entry name" value="RCK_C_sf"/>
</dbReference>
<dbReference type="AlphaFoldDB" id="A0ABD4TIE6"/>
<sequence length="395" mass="44492">MFDLDRQPVNFKNVLIEMKDVSELMVDLAYSAILFESKEIANEVVNLEETMNLLLYQARITSILGARRLEEAESMSGLLQIAEGAERISNAASEIAMVLLKDIRIPAKMRLALPEAEEVTIRAEIEPGCDLDGVIIGDIRLQSTTGMRIIAIRRGRFWTYDPDKETSLKKGDIILAKGPEDGIGPLYRLLGVPEPSEEEEIEQALDDLDRAVLLIVEMKNISELAVGLAYTALLFDSRDIAEEVVWLNERMDSMRLQLELWVLEAAKRVEHVEYLRGLLHMSAFADAICSSAFSIVDVIMRDIEIPPIFQKIIRESDEIISRIEVKEGSFLSGKTLKEASLGAVTGMVVLAIKRGDKWIYRPKKHVRLYEGDYIIAKGRRDGECRLLALCKPEDE</sequence>
<dbReference type="InterPro" id="IPR038078">
    <property type="entry name" value="PhoU-like_sf"/>
</dbReference>
<dbReference type="InterPro" id="IPR006037">
    <property type="entry name" value="RCK_C"/>
</dbReference>
<dbReference type="Proteomes" id="UP001524383">
    <property type="component" value="Unassembled WGS sequence"/>
</dbReference>
<keyword evidence="2" id="KW-0407">Ion channel</keyword>
<keyword evidence="3" id="KW-1185">Reference proteome</keyword>
<dbReference type="Pfam" id="PF02080">
    <property type="entry name" value="TrkA_C"/>
    <property type="match status" value="2"/>
</dbReference>